<keyword evidence="3" id="KW-1185">Reference proteome</keyword>
<dbReference type="Proteomes" id="UP001610334">
    <property type="component" value="Unassembled WGS sequence"/>
</dbReference>
<protein>
    <recommendedName>
        <fullName evidence="4">Secreted protein</fullName>
    </recommendedName>
</protein>
<gene>
    <name evidence="2" type="ORF">BJX63DRAFT_416686</name>
</gene>
<dbReference type="EMBL" id="JBFXLT010000253">
    <property type="protein sequence ID" value="KAL2801739.1"/>
    <property type="molecule type" value="Genomic_DNA"/>
</dbReference>
<sequence length="93" mass="10813">MSIFNHLLYACFIWVTRGRAPLRTRRLNPLRPQDGINDSRQYSNCRTIYRRPFSITVPRSSNPPRALNTKTKMPTEKAENQDSTLAGHCYVVF</sequence>
<accession>A0ABR4GRP2</accession>
<evidence type="ECO:0000256" key="1">
    <source>
        <dbReference type="SAM" id="MobiDB-lite"/>
    </source>
</evidence>
<organism evidence="2 3">
    <name type="scientific">Aspergillus granulosus</name>
    <dbReference type="NCBI Taxonomy" id="176169"/>
    <lineage>
        <taxon>Eukaryota</taxon>
        <taxon>Fungi</taxon>
        <taxon>Dikarya</taxon>
        <taxon>Ascomycota</taxon>
        <taxon>Pezizomycotina</taxon>
        <taxon>Eurotiomycetes</taxon>
        <taxon>Eurotiomycetidae</taxon>
        <taxon>Eurotiales</taxon>
        <taxon>Aspergillaceae</taxon>
        <taxon>Aspergillus</taxon>
        <taxon>Aspergillus subgen. Nidulantes</taxon>
    </lineage>
</organism>
<feature type="compositionally biased region" description="Polar residues" evidence="1">
    <location>
        <begin position="59"/>
        <end position="72"/>
    </location>
</feature>
<feature type="region of interest" description="Disordered" evidence="1">
    <location>
        <begin position="59"/>
        <end position="81"/>
    </location>
</feature>
<name>A0ABR4GRP2_9EURO</name>
<comment type="caution">
    <text evidence="2">The sequence shown here is derived from an EMBL/GenBank/DDBJ whole genome shotgun (WGS) entry which is preliminary data.</text>
</comment>
<evidence type="ECO:0000313" key="2">
    <source>
        <dbReference type="EMBL" id="KAL2801739.1"/>
    </source>
</evidence>
<proteinExistence type="predicted"/>
<reference evidence="2 3" key="1">
    <citation type="submission" date="2024-07" db="EMBL/GenBank/DDBJ databases">
        <title>Section-level genome sequencing and comparative genomics of Aspergillus sections Usti and Cavernicolus.</title>
        <authorList>
            <consortium name="Lawrence Berkeley National Laboratory"/>
            <person name="Nybo J.L."/>
            <person name="Vesth T.C."/>
            <person name="Theobald S."/>
            <person name="Frisvad J.C."/>
            <person name="Larsen T.O."/>
            <person name="Kjaerboelling I."/>
            <person name="Rothschild-Mancinelli K."/>
            <person name="Lyhne E.K."/>
            <person name="Kogle M.E."/>
            <person name="Barry K."/>
            <person name="Clum A."/>
            <person name="Na H."/>
            <person name="Ledsgaard L."/>
            <person name="Lin J."/>
            <person name="Lipzen A."/>
            <person name="Kuo A."/>
            <person name="Riley R."/>
            <person name="Mondo S."/>
            <person name="Labutti K."/>
            <person name="Haridas S."/>
            <person name="Pangalinan J."/>
            <person name="Salamov A.A."/>
            <person name="Simmons B.A."/>
            <person name="Magnuson J.K."/>
            <person name="Chen J."/>
            <person name="Drula E."/>
            <person name="Henrissat B."/>
            <person name="Wiebenga A."/>
            <person name="Lubbers R.J."/>
            <person name="Gomes A.C."/>
            <person name="Makela M.R."/>
            <person name="Stajich J."/>
            <person name="Grigoriev I.V."/>
            <person name="Mortensen U.H."/>
            <person name="De Vries R.P."/>
            <person name="Baker S.E."/>
            <person name="Andersen M.R."/>
        </authorList>
    </citation>
    <scope>NUCLEOTIDE SEQUENCE [LARGE SCALE GENOMIC DNA]</scope>
    <source>
        <strain evidence="2 3">CBS 588.65</strain>
    </source>
</reference>
<evidence type="ECO:0000313" key="3">
    <source>
        <dbReference type="Proteomes" id="UP001610334"/>
    </source>
</evidence>
<evidence type="ECO:0008006" key="4">
    <source>
        <dbReference type="Google" id="ProtNLM"/>
    </source>
</evidence>